<feature type="transmembrane region" description="Helical" evidence="1">
    <location>
        <begin position="283"/>
        <end position="304"/>
    </location>
</feature>
<accession>A0AAV1JNY4</accession>
<evidence type="ECO:0000313" key="3">
    <source>
        <dbReference type="EMBL" id="CAK1550257.1"/>
    </source>
</evidence>
<organism evidence="3 4">
    <name type="scientific">Leptosia nina</name>
    <dbReference type="NCBI Taxonomy" id="320188"/>
    <lineage>
        <taxon>Eukaryota</taxon>
        <taxon>Metazoa</taxon>
        <taxon>Ecdysozoa</taxon>
        <taxon>Arthropoda</taxon>
        <taxon>Hexapoda</taxon>
        <taxon>Insecta</taxon>
        <taxon>Pterygota</taxon>
        <taxon>Neoptera</taxon>
        <taxon>Endopterygota</taxon>
        <taxon>Lepidoptera</taxon>
        <taxon>Glossata</taxon>
        <taxon>Ditrysia</taxon>
        <taxon>Papilionoidea</taxon>
        <taxon>Pieridae</taxon>
        <taxon>Pierinae</taxon>
        <taxon>Leptosia</taxon>
    </lineage>
</organism>
<sequence>MLFPETEYRKMPALYEMDDYDLCMTEGDEGTYCLVDFDLFSRQRSALMNFIQQYSAHTKKHFNHTQIHRAVCVTTTCKNYLPTNKTVDLNASLEACINETIWQSYHIEAKFSNIQYCNKKGEKKEVTKGDILVVGVFGIIIVLNMVGTFYDIIVSKSENKAGNRFLLALSLKKNWDRMVAPSGKGPDSRLERLRVINGLRSMTMVCVIFSHTVLTMAFSYVENPLYLEKAYDDPLKHILYNGTLVTCTFFVMSSFLLVFNFLIYTENHQVSLWDFPKGVVLRWLRLTPSYALMIALIATLIRHFGNGPLWKMVVESESIACQKKWWTNILYINNYTFDDVNCMPQSWYLAADTQLFTLTLLILLVARTPRARNIAVILMFIVSLVVLAGITYFNDLDATIIQSPETYRRLYAENYTFRLSYIPGHANISAYVFGFIAAILVYRWHDEKKDISKYRKYLWAYWLLCPAGVAVILSGGLFYIDGVDPSLLFRTLYATFHKVIFQFLLTIFMVGCIFKLDNVYRPIVEWRGFSWMSRVSYSAFLVHTVFQRCLLGIQMRPMYLADYYASVLLHSSIFSSYLVGASLYLFVEAPVAALMKAILSPPKPETAEENK</sequence>
<evidence type="ECO:0000256" key="1">
    <source>
        <dbReference type="SAM" id="Phobius"/>
    </source>
</evidence>
<feature type="transmembrane region" description="Helical" evidence="1">
    <location>
        <begin position="373"/>
        <end position="393"/>
    </location>
</feature>
<gene>
    <name evidence="3" type="ORF">LNINA_LOCUS9492</name>
</gene>
<feature type="domain" description="Acyltransferase 3" evidence="2">
    <location>
        <begin position="196"/>
        <end position="549"/>
    </location>
</feature>
<feature type="transmembrane region" description="Helical" evidence="1">
    <location>
        <begin position="131"/>
        <end position="154"/>
    </location>
</feature>
<dbReference type="PANTHER" id="PTHR11161:SF22">
    <property type="entry name" value="ACYLTRANSFERASE 3 DOMAIN-CONTAINING PROTEIN-RELATED"/>
    <property type="match status" value="1"/>
</dbReference>
<comment type="caution">
    <text evidence="3">The sequence shown here is derived from an EMBL/GenBank/DDBJ whole genome shotgun (WGS) entry which is preliminary data.</text>
</comment>
<keyword evidence="4" id="KW-1185">Reference proteome</keyword>
<dbReference type="InterPro" id="IPR002656">
    <property type="entry name" value="Acyl_transf_3_dom"/>
</dbReference>
<protein>
    <recommendedName>
        <fullName evidence="2">Acyltransferase 3 domain-containing protein</fullName>
    </recommendedName>
</protein>
<feature type="transmembrane region" description="Helical" evidence="1">
    <location>
        <begin position="347"/>
        <end position="366"/>
    </location>
</feature>
<feature type="transmembrane region" description="Helical" evidence="1">
    <location>
        <begin position="238"/>
        <end position="263"/>
    </location>
</feature>
<dbReference type="GO" id="GO:0016747">
    <property type="term" value="F:acyltransferase activity, transferring groups other than amino-acyl groups"/>
    <property type="evidence" value="ECO:0007669"/>
    <property type="project" value="InterPro"/>
</dbReference>
<dbReference type="EMBL" id="CAVLEF010000081">
    <property type="protein sequence ID" value="CAK1550257.1"/>
    <property type="molecule type" value="Genomic_DNA"/>
</dbReference>
<name>A0AAV1JNY4_9NEOP</name>
<evidence type="ECO:0000313" key="4">
    <source>
        <dbReference type="Proteomes" id="UP001497472"/>
    </source>
</evidence>
<dbReference type="InterPro" id="IPR052728">
    <property type="entry name" value="O2_lipid_transport_reg"/>
</dbReference>
<feature type="transmembrane region" description="Helical" evidence="1">
    <location>
        <begin position="457"/>
        <end position="480"/>
    </location>
</feature>
<keyword evidence="1" id="KW-0472">Membrane</keyword>
<dbReference type="AlphaFoldDB" id="A0AAV1JNY4"/>
<feature type="transmembrane region" description="Helical" evidence="1">
    <location>
        <begin position="199"/>
        <end position="218"/>
    </location>
</feature>
<proteinExistence type="predicted"/>
<keyword evidence="1" id="KW-1133">Transmembrane helix</keyword>
<feature type="transmembrane region" description="Helical" evidence="1">
    <location>
        <begin position="567"/>
        <end position="587"/>
    </location>
</feature>
<reference evidence="3 4" key="1">
    <citation type="submission" date="2023-11" db="EMBL/GenBank/DDBJ databases">
        <authorList>
            <person name="Okamura Y."/>
        </authorList>
    </citation>
    <scope>NUCLEOTIDE SEQUENCE [LARGE SCALE GENOMIC DNA]</scope>
</reference>
<feature type="transmembrane region" description="Helical" evidence="1">
    <location>
        <begin position="428"/>
        <end position="445"/>
    </location>
</feature>
<feature type="transmembrane region" description="Helical" evidence="1">
    <location>
        <begin position="492"/>
        <end position="514"/>
    </location>
</feature>
<keyword evidence="1" id="KW-0812">Transmembrane</keyword>
<dbReference type="Proteomes" id="UP001497472">
    <property type="component" value="Unassembled WGS sequence"/>
</dbReference>
<evidence type="ECO:0000259" key="2">
    <source>
        <dbReference type="Pfam" id="PF01757"/>
    </source>
</evidence>
<dbReference type="Pfam" id="PF01757">
    <property type="entry name" value="Acyl_transf_3"/>
    <property type="match status" value="1"/>
</dbReference>
<dbReference type="PANTHER" id="PTHR11161">
    <property type="entry name" value="O-ACYLTRANSFERASE"/>
    <property type="match status" value="1"/>
</dbReference>